<evidence type="ECO:0000313" key="3">
    <source>
        <dbReference type="Proteomes" id="UP001231370"/>
    </source>
</evidence>
<dbReference type="SUPFAM" id="SSF140869">
    <property type="entry name" value="GUN4-like"/>
    <property type="match status" value="1"/>
</dbReference>
<dbReference type="EMBL" id="JAQPOK010000168">
    <property type="protein sequence ID" value="MDJ1181533.1"/>
    <property type="molecule type" value="Genomic_DNA"/>
</dbReference>
<dbReference type="Pfam" id="PF05419">
    <property type="entry name" value="GUN4"/>
    <property type="match status" value="1"/>
</dbReference>
<sequence length="113" mass="13195">MLPYIDKFPCTDLRTIDRLWVKYSKGQFGFSVQKEIYQSLGGTRELFDSEIWEKFADRVCWRKDGEWIYDTDLAFSLSIKGNLPLLSRKMWANVLIVENGFSSLASRLVDCNL</sequence>
<comment type="caution">
    <text evidence="2">The sequence shown here is derived from an EMBL/GenBank/DDBJ whole genome shotgun (WGS) entry which is preliminary data.</text>
</comment>
<proteinExistence type="predicted"/>
<dbReference type="PANTHER" id="PTHR34800:SF1">
    <property type="entry name" value="TETRAPYRROLE-BINDING PROTEIN, CHLOROPLASTIC"/>
    <property type="match status" value="1"/>
</dbReference>
<dbReference type="RefSeq" id="WP_283764829.1">
    <property type="nucleotide sequence ID" value="NZ_JAQPOK010000168.1"/>
</dbReference>
<dbReference type="CDD" id="cd16383">
    <property type="entry name" value="GUN4"/>
    <property type="match status" value="1"/>
</dbReference>
<dbReference type="Gene3D" id="1.25.40.620">
    <property type="match status" value="1"/>
</dbReference>
<keyword evidence="3" id="KW-1185">Reference proteome</keyword>
<name>A0ABT7BQQ5_9CYAN</name>
<evidence type="ECO:0000259" key="1">
    <source>
        <dbReference type="Pfam" id="PF05419"/>
    </source>
</evidence>
<gene>
    <name evidence="2" type="ORF">PJF56_21945</name>
</gene>
<evidence type="ECO:0000313" key="2">
    <source>
        <dbReference type="EMBL" id="MDJ1181533.1"/>
    </source>
</evidence>
<dbReference type="PANTHER" id="PTHR34800">
    <property type="entry name" value="TETRAPYRROLE-BINDING PROTEIN, CHLOROPLASTIC"/>
    <property type="match status" value="1"/>
</dbReference>
<reference evidence="2 3" key="1">
    <citation type="submission" date="2023-01" db="EMBL/GenBank/DDBJ databases">
        <title>Novel diversity within Roseofilum (Cyanobacteria; Desertifilaceae) from marine benthic mats with descriptions of four novel species.</title>
        <authorList>
            <person name="Wang Y."/>
            <person name="Berthold D.E."/>
            <person name="Hu J."/>
            <person name="Lefler F.W."/>
            <person name="Laughinghouse H.D. IV."/>
        </authorList>
    </citation>
    <scope>NUCLEOTIDE SEQUENCE [LARGE SCALE GENOMIC DNA]</scope>
    <source>
        <strain evidence="2 3">BLCC-M91</strain>
    </source>
</reference>
<feature type="domain" description="GUN4-like" evidence="1">
    <location>
        <begin position="5"/>
        <end position="91"/>
    </location>
</feature>
<dbReference type="InterPro" id="IPR037215">
    <property type="entry name" value="GUN4-like_sf"/>
</dbReference>
<protein>
    <submittedName>
        <fullName evidence="2">GUN4 domain-containing protein</fullName>
    </submittedName>
</protein>
<organism evidence="2 3">
    <name type="scientific">Roseofilum halophilum BLCC-M91</name>
    <dbReference type="NCBI Taxonomy" id="3022259"/>
    <lineage>
        <taxon>Bacteria</taxon>
        <taxon>Bacillati</taxon>
        <taxon>Cyanobacteriota</taxon>
        <taxon>Cyanophyceae</taxon>
        <taxon>Desertifilales</taxon>
        <taxon>Desertifilaceae</taxon>
        <taxon>Roseofilum</taxon>
        <taxon>Roseofilum halophilum</taxon>
    </lineage>
</organism>
<dbReference type="InterPro" id="IPR008629">
    <property type="entry name" value="GUN4-like"/>
</dbReference>
<dbReference type="Proteomes" id="UP001231370">
    <property type="component" value="Unassembled WGS sequence"/>
</dbReference>
<accession>A0ABT7BQQ5</accession>
<dbReference type="Gene3D" id="1.10.10.1770">
    <property type="entry name" value="Gun4-like"/>
    <property type="match status" value="1"/>
</dbReference>